<keyword evidence="10" id="KW-0408">Iron</keyword>
<evidence type="ECO:0000259" key="14">
    <source>
        <dbReference type="SMART" id="SM01124"/>
    </source>
</evidence>
<keyword evidence="11" id="KW-0464">Manganese</keyword>
<keyword evidence="8" id="KW-0378">Hydrolase</keyword>
<reference evidence="15 16" key="1">
    <citation type="submission" date="2019-03" db="EMBL/GenBank/DDBJ databases">
        <title>Sequencing 23 genomes of Wallemia ichthyophaga.</title>
        <authorList>
            <person name="Gostincar C."/>
        </authorList>
    </citation>
    <scope>NUCLEOTIDE SEQUENCE [LARGE SCALE GENOMIC DNA]</scope>
    <source>
        <strain evidence="15 16">EXF-8621</strain>
    </source>
</reference>
<comment type="caution">
    <text evidence="15">The sequence shown here is derived from an EMBL/GenBank/DDBJ whole genome shotgun (WGS) entry which is preliminary data.</text>
</comment>
<comment type="subcellular location">
    <subcellularLocation>
        <location evidence="4">Nucleus</location>
    </subcellularLocation>
</comment>
<comment type="similarity">
    <text evidence="5">Belongs to the lariat debranching enzyme family.</text>
</comment>
<dbReference type="OMA" id="KWWFSAH"/>
<dbReference type="InterPro" id="IPR004843">
    <property type="entry name" value="Calcineurin-like_PHP"/>
</dbReference>
<dbReference type="PANTHER" id="PTHR12849:SF0">
    <property type="entry name" value="LARIAT DEBRANCHING ENZYME"/>
    <property type="match status" value="1"/>
</dbReference>
<evidence type="ECO:0000256" key="7">
    <source>
        <dbReference type="ARBA" id="ARBA00022723"/>
    </source>
</evidence>
<keyword evidence="9" id="KW-0862">Zinc</keyword>
<dbReference type="GO" id="GO:0000398">
    <property type="term" value="P:mRNA splicing, via spliceosome"/>
    <property type="evidence" value="ECO:0007669"/>
    <property type="project" value="TreeGrafter"/>
</dbReference>
<comment type="cofactor">
    <cofactor evidence="2">
        <name>Zn(2+)</name>
        <dbReference type="ChEBI" id="CHEBI:29105"/>
    </cofactor>
</comment>
<evidence type="ECO:0000256" key="6">
    <source>
        <dbReference type="ARBA" id="ARBA00022664"/>
    </source>
</evidence>
<organism evidence="15 16">
    <name type="scientific">Wallemia ichthyophaga</name>
    <dbReference type="NCBI Taxonomy" id="245174"/>
    <lineage>
        <taxon>Eukaryota</taxon>
        <taxon>Fungi</taxon>
        <taxon>Dikarya</taxon>
        <taxon>Basidiomycota</taxon>
        <taxon>Wallemiomycotina</taxon>
        <taxon>Wallemiomycetes</taxon>
        <taxon>Wallemiales</taxon>
        <taxon>Wallemiaceae</taxon>
        <taxon>Wallemia</taxon>
    </lineage>
</organism>
<dbReference type="PANTHER" id="PTHR12849">
    <property type="entry name" value="RNA LARIAT DEBRANCHING ENZYME"/>
    <property type="match status" value="1"/>
</dbReference>
<dbReference type="InterPro" id="IPR029052">
    <property type="entry name" value="Metallo-depent_PP-like"/>
</dbReference>
<keyword evidence="12" id="KW-0539">Nucleus</keyword>
<evidence type="ECO:0000256" key="13">
    <source>
        <dbReference type="SAM" id="MobiDB-lite"/>
    </source>
</evidence>
<gene>
    <name evidence="15" type="ORF">E3P90_04105</name>
</gene>
<dbReference type="SMART" id="SM01124">
    <property type="entry name" value="DBR1"/>
    <property type="match status" value="1"/>
</dbReference>
<evidence type="ECO:0000256" key="9">
    <source>
        <dbReference type="ARBA" id="ARBA00022833"/>
    </source>
</evidence>
<dbReference type="EMBL" id="SPOF01000103">
    <property type="protein sequence ID" value="TIB07353.1"/>
    <property type="molecule type" value="Genomic_DNA"/>
</dbReference>
<accession>A0A4T0IKY0</accession>
<dbReference type="SUPFAM" id="SSF56300">
    <property type="entry name" value="Metallo-dependent phosphatases"/>
    <property type="match status" value="1"/>
</dbReference>
<dbReference type="InterPro" id="IPR007708">
    <property type="entry name" value="DBR1_C"/>
</dbReference>
<evidence type="ECO:0000256" key="2">
    <source>
        <dbReference type="ARBA" id="ARBA00001947"/>
    </source>
</evidence>
<proteinExistence type="inferred from homology"/>
<protein>
    <recommendedName>
        <fullName evidence="14">Lariat debranching enzyme C-terminal domain-containing protein</fullName>
    </recommendedName>
</protein>
<comment type="cofactor">
    <cofactor evidence="1">
        <name>Mn(2+)</name>
        <dbReference type="ChEBI" id="CHEBI:29035"/>
    </cofactor>
</comment>
<evidence type="ECO:0000313" key="15">
    <source>
        <dbReference type="EMBL" id="TIB07353.1"/>
    </source>
</evidence>
<keyword evidence="7" id="KW-0479">Metal-binding</keyword>
<evidence type="ECO:0000256" key="4">
    <source>
        <dbReference type="ARBA" id="ARBA00004123"/>
    </source>
</evidence>
<dbReference type="CDD" id="cd00844">
    <property type="entry name" value="MPP_Dbr1_N"/>
    <property type="match status" value="1"/>
</dbReference>
<feature type="compositionally biased region" description="Acidic residues" evidence="13">
    <location>
        <begin position="323"/>
        <end position="333"/>
    </location>
</feature>
<dbReference type="GO" id="GO:0008419">
    <property type="term" value="F:RNA lariat debranching enzyme activity"/>
    <property type="evidence" value="ECO:0007669"/>
    <property type="project" value="UniProtKB-ARBA"/>
</dbReference>
<sequence>MLRVSYRFAGRFQNLDNYKVAVEGCAHGSLDIIYRAIAENDRISGHKTRLLLICGDFQALRNHSDFNTLAVPQKYKQLGDFYNYYSGKKTAPILTICIGGNHEASSYFWELYHGGWLAPNIYYLGRSGSVMVDGVRISGASCIYKPKDFIKGYFEKIPYNNYTLRSTYHIRQFDVSRLLHLPKPDIFLSHDWPLSIERYGDTNGLIRKKPFFKDEISKNELGSPPLLTLLQNLRPRQWFSAHLHVYFKAKWLSVAQSSSSGKRISSSPHAKQPSKRLKIVEDPTESNTNPDEIAIEDDVDDRPAEGANESKDRQKHDSNPEEIAIEDEEGDENGIEQVDDISSAPQPSDEEVTYFTALDKSLPNRKFLEAETDDRNASHRPFFTFDPYWLAITRAYHPFMSTQDSQTLPLEEEAKREIDVQLQWAKEYLSNVEVESVQQFVKTAPGDGDRGFTFKGQPHTYTNPQTEAFCQMLDIPNFVNPQPCEGMHHDL</sequence>
<dbReference type="OrthoDB" id="407609at2759"/>
<evidence type="ECO:0000256" key="10">
    <source>
        <dbReference type="ARBA" id="ARBA00023004"/>
    </source>
</evidence>
<dbReference type="GO" id="GO:0046872">
    <property type="term" value="F:metal ion binding"/>
    <property type="evidence" value="ECO:0007669"/>
    <property type="project" value="UniProtKB-KW"/>
</dbReference>
<evidence type="ECO:0000256" key="12">
    <source>
        <dbReference type="ARBA" id="ARBA00023242"/>
    </source>
</evidence>
<comment type="cofactor">
    <cofactor evidence="3">
        <name>Fe(2+)</name>
        <dbReference type="ChEBI" id="CHEBI:29033"/>
    </cofactor>
</comment>
<feature type="region of interest" description="Disordered" evidence="13">
    <location>
        <begin position="258"/>
        <end position="333"/>
    </location>
</feature>
<name>A0A4T0IKY0_WALIC</name>
<evidence type="ECO:0000256" key="8">
    <source>
        <dbReference type="ARBA" id="ARBA00022801"/>
    </source>
</evidence>
<dbReference type="AlphaFoldDB" id="A0A4T0IKY0"/>
<dbReference type="GO" id="GO:0005634">
    <property type="term" value="C:nucleus"/>
    <property type="evidence" value="ECO:0007669"/>
    <property type="project" value="UniProtKB-SubCell"/>
</dbReference>
<evidence type="ECO:0000256" key="11">
    <source>
        <dbReference type="ARBA" id="ARBA00023211"/>
    </source>
</evidence>
<feature type="domain" description="Lariat debranching enzyme C-terminal" evidence="14">
    <location>
        <begin position="344"/>
        <end position="479"/>
    </location>
</feature>
<dbReference type="InterPro" id="IPR041816">
    <property type="entry name" value="Dbr1_N"/>
</dbReference>
<evidence type="ECO:0000313" key="16">
    <source>
        <dbReference type="Proteomes" id="UP000306954"/>
    </source>
</evidence>
<evidence type="ECO:0000256" key="3">
    <source>
        <dbReference type="ARBA" id="ARBA00001954"/>
    </source>
</evidence>
<feature type="compositionally biased region" description="Basic and acidic residues" evidence="13">
    <location>
        <begin position="301"/>
        <end position="319"/>
    </location>
</feature>
<evidence type="ECO:0000256" key="1">
    <source>
        <dbReference type="ARBA" id="ARBA00001936"/>
    </source>
</evidence>
<keyword evidence="6" id="KW-0507">mRNA processing</keyword>
<feature type="compositionally biased region" description="Low complexity" evidence="13">
    <location>
        <begin position="258"/>
        <end position="267"/>
    </location>
</feature>
<evidence type="ECO:0000256" key="5">
    <source>
        <dbReference type="ARBA" id="ARBA00006045"/>
    </source>
</evidence>
<dbReference type="Pfam" id="PF00149">
    <property type="entry name" value="Metallophos"/>
    <property type="match status" value="1"/>
</dbReference>
<dbReference type="Proteomes" id="UP000306954">
    <property type="component" value="Unassembled WGS sequence"/>
</dbReference>
<dbReference type="Pfam" id="PF05011">
    <property type="entry name" value="DBR1"/>
    <property type="match status" value="1"/>
</dbReference>